<dbReference type="GO" id="GO:0065002">
    <property type="term" value="P:intracellular protein transmembrane transport"/>
    <property type="evidence" value="ECO:0007669"/>
    <property type="project" value="UniProtKB-UniRule"/>
</dbReference>
<evidence type="ECO:0000256" key="9">
    <source>
        <dbReference type="HAMAP-Rule" id="MF_01463"/>
    </source>
</evidence>
<comment type="subcellular location">
    <subcellularLocation>
        <location evidence="9">Cell inner membrane</location>
        <topology evidence="9">Multi-pass membrane protein</topology>
    </subcellularLocation>
    <subcellularLocation>
        <location evidence="1">Cell membrane</location>
        <topology evidence="1">Multi-pass membrane protein</topology>
    </subcellularLocation>
</comment>
<name>F2IIN5_FLUTR</name>
<dbReference type="InterPro" id="IPR048634">
    <property type="entry name" value="SecD_SecF_C"/>
</dbReference>
<dbReference type="HAMAP" id="MF_01464_B">
    <property type="entry name" value="SecF_B"/>
    <property type="match status" value="1"/>
</dbReference>
<evidence type="ECO:0000256" key="4">
    <source>
        <dbReference type="ARBA" id="ARBA00022692"/>
    </source>
</evidence>
<dbReference type="InterPro" id="IPR048631">
    <property type="entry name" value="SecD_1st"/>
</dbReference>
<dbReference type="PANTHER" id="PTHR30081">
    <property type="entry name" value="PROTEIN-EXPORT MEMBRANE PROTEIN SEC"/>
    <property type="match status" value="1"/>
</dbReference>
<dbReference type="Proteomes" id="UP000007463">
    <property type="component" value="Chromosome"/>
</dbReference>
<dbReference type="Pfam" id="PF21760">
    <property type="entry name" value="SecD_1st"/>
    <property type="match status" value="1"/>
</dbReference>
<feature type="transmembrane region" description="Helical" evidence="9">
    <location>
        <begin position="523"/>
        <end position="540"/>
    </location>
</feature>
<proteinExistence type="inferred from homology"/>
<feature type="transmembrane region" description="Helical" evidence="9">
    <location>
        <begin position="945"/>
        <end position="963"/>
    </location>
</feature>
<dbReference type="RefSeq" id="WP_013688754.1">
    <property type="nucleotide sequence ID" value="NC_015321.1"/>
</dbReference>
<feature type="transmembrane region" description="Helical" evidence="9">
    <location>
        <begin position="573"/>
        <end position="594"/>
    </location>
</feature>
<dbReference type="InterPro" id="IPR022646">
    <property type="entry name" value="SecD/SecF_CS"/>
</dbReference>
<keyword evidence="5 9" id="KW-0653">Protein transport</keyword>
<feature type="transmembrane region" description="Helical" evidence="9">
    <location>
        <begin position="863"/>
        <end position="884"/>
    </location>
</feature>
<evidence type="ECO:0000259" key="11">
    <source>
        <dbReference type="Pfam" id="PF02355"/>
    </source>
</evidence>
<dbReference type="GO" id="GO:0015450">
    <property type="term" value="F:protein-transporting ATPase activity"/>
    <property type="evidence" value="ECO:0007669"/>
    <property type="project" value="InterPro"/>
</dbReference>
<keyword evidence="15" id="KW-1185">Reference proteome</keyword>
<reference evidence="15" key="2">
    <citation type="submission" date="2011-02" db="EMBL/GenBank/DDBJ databases">
        <title>The complete genome of Fluviicola taffensis DSM 16823.</title>
        <authorList>
            <consortium name="US DOE Joint Genome Institute (JGI-PGF)"/>
            <person name="Lucas S."/>
            <person name="Copeland A."/>
            <person name="Lapidus A."/>
            <person name="Bruce D."/>
            <person name="Goodwin L."/>
            <person name="Pitluck S."/>
            <person name="Kyrpides N."/>
            <person name="Mavromatis K."/>
            <person name="Ivanova N."/>
            <person name="Mikhailova N."/>
            <person name="Pagani I."/>
            <person name="Chertkov O."/>
            <person name="Detter J.C."/>
            <person name="Han C."/>
            <person name="Tapia R."/>
            <person name="Land M."/>
            <person name="Hauser L."/>
            <person name="Markowitz V."/>
            <person name="Cheng J.-F."/>
            <person name="Hugenholtz P."/>
            <person name="Woyke T."/>
            <person name="Wu D."/>
            <person name="Tindall B."/>
            <person name="Pomrenke H.G."/>
            <person name="Brambilla E."/>
            <person name="Klenk H.-P."/>
            <person name="Eisen J.A."/>
        </authorList>
    </citation>
    <scope>NUCLEOTIDE SEQUENCE [LARGE SCALE GENOMIC DNA]</scope>
    <source>
        <strain evidence="15">DSM 16823 / RW262 / RW262</strain>
    </source>
</reference>
<dbReference type="InterPro" id="IPR055344">
    <property type="entry name" value="SecD_SecF_C_bact"/>
</dbReference>
<feature type="transmembrane region" description="Helical" evidence="9">
    <location>
        <begin position="830"/>
        <end position="851"/>
    </location>
</feature>
<dbReference type="GO" id="GO:0006605">
    <property type="term" value="P:protein targeting"/>
    <property type="evidence" value="ECO:0007669"/>
    <property type="project" value="UniProtKB-UniRule"/>
</dbReference>
<dbReference type="SUPFAM" id="SSF82866">
    <property type="entry name" value="Multidrug efflux transporter AcrB transmembrane domain"/>
    <property type="match status" value="2"/>
</dbReference>
<dbReference type="eggNOG" id="COG0342">
    <property type="taxonomic scope" value="Bacteria"/>
</dbReference>
<evidence type="ECO:0000256" key="6">
    <source>
        <dbReference type="ARBA" id="ARBA00022989"/>
    </source>
</evidence>
<dbReference type="PANTHER" id="PTHR30081:SF1">
    <property type="entry name" value="PROTEIN TRANSLOCASE SUBUNIT SECD"/>
    <property type="match status" value="1"/>
</dbReference>
<dbReference type="Pfam" id="PF07549">
    <property type="entry name" value="Sec_GG"/>
    <property type="match status" value="1"/>
</dbReference>
<dbReference type="InterPro" id="IPR005665">
    <property type="entry name" value="SecF_bac"/>
</dbReference>
<feature type="transmembrane region" description="Helical" evidence="9">
    <location>
        <begin position="547"/>
        <end position="567"/>
    </location>
</feature>
<keyword evidence="3 9" id="KW-1003">Cell membrane</keyword>
<dbReference type="OrthoDB" id="9805019at2"/>
<feature type="transmembrane region" description="Helical" evidence="9">
    <location>
        <begin position="969"/>
        <end position="993"/>
    </location>
</feature>
<dbReference type="Gene3D" id="3.30.70.3220">
    <property type="match status" value="1"/>
</dbReference>
<feature type="domain" description="Protein translocase subunit SecDF P1" evidence="12">
    <location>
        <begin position="216"/>
        <end position="267"/>
    </location>
</feature>
<evidence type="ECO:0000256" key="10">
    <source>
        <dbReference type="HAMAP-Rule" id="MF_01464"/>
    </source>
</evidence>
<evidence type="ECO:0000256" key="1">
    <source>
        <dbReference type="ARBA" id="ARBA00004651"/>
    </source>
</evidence>
<feature type="domain" description="Protein export membrane protein SecD/SecF C-terminal" evidence="11">
    <location>
        <begin position="506"/>
        <end position="672"/>
    </location>
</feature>
<dbReference type="HOGENOM" id="CLU_007894_3_0_10"/>
<evidence type="ECO:0000256" key="7">
    <source>
        <dbReference type="ARBA" id="ARBA00023010"/>
    </source>
</evidence>
<dbReference type="AlphaFoldDB" id="F2IIN5"/>
<dbReference type="GO" id="GO:0043952">
    <property type="term" value="P:protein transport by the Sec complex"/>
    <property type="evidence" value="ECO:0007669"/>
    <property type="project" value="UniProtKB-UniRule"/>
</dbReference>
<organism evidence="14 15">
    <name type="scientific">Fluviicola taffensis (strain DSM 16823 / NCIMB 13979 / RW262)</name>
    <dbReference type="NCBI Taxonomy" id="755732"/>
    <lineage>
        <taxon>Bacteria</taxon>
        <taxon>Pseudomonadati</taxon>
        <taxon>Bacteroidota</taxon>
        <taxon>Flavobacteriia</taxon>
        <taxon>Flavobacteriales</taxon>
        <taxon>Crocinitomicaceae</taxon>
        <taxon>Fluviicola</taxon>
    </lineage>
</organism>
<comment type="function">
    <text evidence="9">Part of the Sec protein translocase complex. Interacts with the SecYEG preprotein conducting channel. SecDF uses the proton motive force (PMF) to complete protein translocation after the ATP-dependent function of SecA.</text>
</comment>
<evidence type="ECO:0000256" key="2">
    <source>
        <dbReference type="ARBA" id="ARBA00022448"/>
    </source>
</evidence>
<feature type="transmembrane region" description="Helical" evidence="9">
    <location>
        <begin position="890"/>
        <end position="907"/>
    </location>
</feature>
<dbReference type="InterPro" id="IPR054384">
    <property type="entry name" value="SecDF_P1_head"/>
</dbReference>
<accession>F2IIN5</accession>
<feature type="transmembrane region" description="Helical" evidence="9">
    <location>
        <begin position="704"/>
        <end position="722"/>
    </location>
</feature>
<feature type="transmembrane region" description="Helical" evidence="9">
    <location>
        <begin position="615"/>
        <end position="639"/>
    </location>
</feature>
<dbReference type="PRINTS" id="PR01755">
    <property type="entry name" value="SECFTRNLCASE"/>
</dbReference>
<dbReference type="NCBIfam" id="TIGR00966">
    <property type="entry name" value="transloc_SecF"/>
    <property type="match status" value="1"/>
</dbReference>
<feature type="domain" description="SecDF P1 head subdomain" evidence="13">
    <location>
        <begin position="405"/>
        <end position="501"/>
    </location>
</feature>
<dbReference type="eggNOG" id="COG0341">
    <property type="taxonomic scope" value="Bacteria"/>
</dbReference>
<sequence length="1005" mass="109556" precursor="true">MRNKGFFWFLTILLTAVCVYQLSFTWVTINVENEAEREALGRVEELKKTAALTGDSVTLSNGTTIDFNKPESFELAKAAMINLVLSEKAEKAVYPVIGTKFKDVKARSLAFGLDLVGGMSVTMEIDVPKFVETYARNKRDLKFKKAFDAAYYTHTTKGGDFVDLFISEFEKENPKDKLVRSLAISEVKELSYNSSNSDVASFFHDKIAASMDGVELIMSKRINQFGVAQPNIQKESRKNRLYIELPGVQDEATVAEKLQSTANLQFFETYSLGDPGIQAGLTNANIISRTPEIKKEVLETASVSDTSGLDTAKVPAPAKPLVAPTATGSGIKKSLFEYLKVEPGMGLGMASAENKEEVNAILKRSDIVSLFPENLKFMWSANLEDGANGSKAYVLYAVKIPENGKAEVGGEDIRSAVRSFNSQTLETTVSLTMSIDGSQKWGVMTGNNINRSVAITMDDVVYSAPVVRNAINGGSTEISGDFSIAEADDLAGLLNGGSLPAPCIIKEQTKVGPTIGKENSESGLVSFAFAFLAVFIYMYFYYGKGGLVANIALAINVILIFGCLASFGAVLTLAGIAGIVLTIGTAVDANILIFERIKEENALGKSAEESVNIGFIKALPSIIDANVAHLLVAMILKIFGTGEIESFATTLIVGIFTSVFSAIIISKLIITSSIEKGKKVSFSTKYTHNMFSNFHFDWIGKRKYFYIFSITVSVLGIAAMATRGLKQSVEFTGGRTFGVKMQKAADTETIRKAMETYFVEKNGEKSNVEIKNKSNSYNVEITTNYLLADAAATAKVEGKMKEAFETIKEKTGEIQVTDTRSIMASVSEEMWSSATLSITLALIAIFAYIFIRFGQWQYSLGAILGLAHDVLFVLSVFALLHGILPFSLDVNQAFIAAVLTVIGYSMNDTVIVFDRIRESLNFDKNQHEAKEVINDALNKTLSRTFNTSMILFVVLLIMFLFGGPAIKGFLFALLIGVVIGTYSSLCVATPILMDFTKTFKVKKSK</sequence>
<dbReference type="Pfam" id="PF02355">
    <property type="entry name" value="SecD_SecF_C"/>
    <property type="match status" value="2"/>
</dbReference>
<dbReference type="Pfam" id="PF22599">
    <property type="entry name" value="SecDF_P1_head"/>
    <property type="match status" value="1"/>
</dbReference>
<dbReference type="STRING" id="755732.Fluta_4035"/>
<keyword evidence="7 9" id="KW-0811">Translocation</keyword>
<evidence type="ECO:0000259" key="13">
    <source>
        <dbReference type="Pfam" id="PF22599"/>
    </source>
</evidence>
<comment type="similarity">
    <text evidence="9">Belongs to the SecD/SecF family. SecD subfamily.</text>
</comment>
<dbReference type="InterPro" id="IPR022813">
    <property type="entry name" value="SecD/SecF_arch_bac"/>
</dbReference>
<dbReference type="Gene3D" id="3.30.1360.200">
    <property type="match status" value="1"/>
</dbReference>
<dbReference type="Gene3D" id="1.20.1640.10">
    <property type="entry name" value="Multidrug efflux transporter AcrB transmembrane domain"/>
    <property type="match status" value="2"/>
</dbReference>
<keyword evidence="6 9" id="KW-1133">Transmembrane helix</keyword>
<comment type="subunit">
    <text evidence="10">Forms a complex with SecD. Part of the essential Sec protein translocation apparatus which comprises SecA, SecYEG and auxiliary proteins SecDF. Other proteins may also be involved.</text>
</comment>
<feature type="domain" description="Protein export membrane protein SecD/SecF C-terminal" evidence="11">
    <location>
        <begin position="808"/>
        <end position="996"/>
    </location>
</feature>
<keyword evidence="9" id="KW-0997">Cell inner membrane</keyword>
<dbReference type="InterPro" id="IPR022645">
    <property type="entry name" value="SecD/SecF_bac"/>
</dbReference>
<dbReference type="EMBL" id="CP002542">
    <property type="protein sequence ID" value="AEA45997.1"/>
    <property type="molecule type" value="Genomic_DNA"/>
</dbReference>
<dbReference type="InterPro" id="IPR005791">
    <property type="entry name" value="SecD"/>
</dbReference>
<comment type="caution">
    <text evidence="9">Lacks conserved residue(s) required for the propagation of feature annotation.</text>
</comment>
<gene>
    <name evidence="10" type="primary">secF</name>
    <name evidence="9" type="synonym">secD</name>
    <name evidence="14" type="ordered locus">Fluta_4035</name>
</gene>
<evidence type="ECO:0000256" key="8">
    <source>
        <dbReference type="ARBA" id="ARBA00023136"/>
    </source>
</evidence>
<reference evidence="14 15" key="1">
    <citation type="journal article" date="2011" name="Stand. Genomic Sci.">
        <title>Complete genome sequence of the gliding freshwater bacterium Fluviicola taffensis type strain (RW262).</title>
        <authorList>
            <person name="Woyke T."/>
            <person name="Chertkov O."/>
            <person name="Lapidus A."/>
            <person name="Nolan M."/>
            <person name="Lucas S."/>
            <person name="Del Rio T.G."/>
            <person name="Tice H."/>
            <person name="Cheng J.F."/>
            <person name="Tapia R."/>
            <person name="Han C."/>
            <person name="Goodwin L."/>
            <person name="Pitluck S."/>
            <person name="Liolios K."/>
            <person name="Pagani I."/>
            <person name="Ivanova N."/>
            <person name="Huntemann M."/>
            <person name="Mavromatis K."/>
            <person name="Mikhailova N."/>
            <person name="Pati A."/>
            <person name="Chen A."/>
            <person name="Palaniappan K."/>
            <person name="Land M."/>
            <person name="Hauser L."/>
            <person name="Brambilla E.M."/>
            <person name="Rohde M."/>
            <person name="Mwirichia R."/>
            <person name="Sikorski J."/>
            <person name="Tindall B.J."/>
            <person name="Goker M."/>
            <person name="Bristow J."/>
            <person name="Eisen J.A."/>
            <person name="Markowitz V."/>
            <person name="Hugenholtz P."/>
            <person name="Klenk H.P."/>
            <person name="Kyrpides N.C."/>
        </authorList>
    </citation>
    <scope>NUCLEOTIDE SEQUENCE [LARGE SCALE GENOMIC DNA]</scope>
    <source>
        <strain evidence="15">DSM 16823 / RW262 / RW262</strain>
    </source>
</reference>
<feature type="transmembrane region" description="Helical" evidence="9">
    <location>
        <begin position="651"/>
        <end position="670"/>
    </location>
</feature>
<comment type="subunit">
    <text evidence="9">Forms a complex with SecF. Part of the essential Sec protein translocation apparatus which comprises SecA, SecYEG and auxiliary proteins SecDF. Other proteins may also be involved.</text>
</comment>
<dbReference type="NCBIfam" id="TIGR01129">
    <property type="entry name" value="secD"/>
    <property type="match status" value="1"/>
</dbReference>
<keyword evidence="2 9" id="KW-0813">Transport</keyword>
<dbReference type="KEGG" id="fte:Fluta_4035"/>
<keyword evidence="4 9" id="KW-0812">Transmembrane</keyword>
<dbReference type="GO" id="GO:0005886">
    <property type="term" value="C:plasma membrane"/>
    <property type="evidence" value="ECO:0007669"/>
    <property type="project" value="UniProtKB-SubCell"/>
</dbReference>
<evidence type="ECO:0000313" key="14">
    <source>
        <dbReference type="EMBL" id="AEA45997.1"/>
    </source>
</evidence>
<dbReference type="NCBIfam" id="TIGR00916">
    <property type="entry name" value="2A0604s01"/>
    <property type="match status" value="2"/>
</dbReference>
<comment type="similarity">
    <text evidence="10">Belongs to the SecD/SecF family. SecF subfamily.</text>
</comment>
<dbReference type="HAMAP" id="MF_01463_B">
    <property type="entry name" value="SecD_B"/>
    <property type="match status" value="1"/>
</dbReference>
<evidence type="ECO:0000256" key="5">
    <source>
        <dbReference type="ARBA" id="ARBA00022927"/>
    </source>
</evidence>
<evidence type="ECO:0000313" key="15">
    <source>
        <dbReference type="Proteomes" id="UP000007463"/>
    </source>
</evidence>
<evidence type="ECO:0000259" key="12">
    <source>
        <dbReference type="Pfam" id="PF21760"/>
    </source>
</evidence>
<protein>
    <recommendedName>
        <fullName evidence="9 10">Multifunctional fusion protein</fullName>
    </recommendedName>
    <domain>
        <recommendedName>
            <fullName evidence="9">Protein translocase subunit SecD</fullName>
        </recommendedName>
    </domain>
    <domain>
        <recommendedName>
            <fullName evidence="10">Protein-export membrane protein SecF</fullName>
        </recommendedName>
    </domain>
</protein>
<evidence type="ECO:0000256" key="3">
    <source>
        <dbReference type="ARBA" id="ARBA00022475"/>
    </source>
</evidence>
<keyword evidence="8 9" id="KW-0472">Membrane</keyword>